<evidence type="ECO:0000259" key="6">
    <source>
        <dbReference type="Pfam" id="PF01281"/>
    </source>
</evidence>
<evidence type="ECO:0000256" key="2">
    <source>
        <dbReference type="ARBA" id="ARBA00022980"/>
    </source>
</evidence>
<dbReference type="KEGG" id="csol:105361115"/>
<dbReference type="SUPFAM" id="SSF55658">
    <property type="entry name" value="L9 N-domain-like"/>
    <property type="match status" value="1"/>
</dbReference>
<feature type="domain" description="Ribosomal protein L9" evidence="6">
    <location>
        <begin position="55"/>
        <end position="100"/>
    </location>
</feature>
<keyword evidence="7" id="KW-1185">Reference proteome</keyword>
<dbReference type="AlphaFoldDB" id="A0AAJ6YED9"/>
<dbReference type="CTD" id="65005"/>
<accession>A0AAJ6YED9</accession>
<dbReference type="Pfam" id="PF01281">
    <property type="entry name" value="Ribosomal_L9_N"/>
    <property type="match status" value="1"/>
</dbReference>
<dbReference type="Proteomes" id="UP000695007">
    <property type="component" value="Unplaced"/>
</dbReference>
<keyword evidence="2 8" id="KW-0689">Ribosomal protein</keyword>
<dbReference type="InterPro" id="IPR009027">
    <property type="entry name" value="Ribosomal_bL9/RNase_H1_N"/>
</dbReference>
<dbReference type="GO" id="GO:0003735">
    <property type="term" value="F:structural constituent of ribosome"/>
    <property type="evidence" value="ECO:0007669"/>
    <property type="project" value="InterPro"/>
</dbReference>
<evidence type="ECO:0000256" key="5">
    <source>
        <dbReference type="ARBA" id="ARBA00035381"/>
    </source>
</evidence>
<evidence type="ECO:0000313" key="8">
    <source>
        <dbReference type="RefSeq" id="XP_011496523.1"/>
    </source>
</evidence>
<dbReference type="GeneID" id="105361115"/>
<proteinExistence type="inferred from homology"/>
<reference evidence="8" key="1">
    <citation type="submission" date="2025-08" db="UniProtKB">
        <authorList>
            <consortium name="RefSeq"/>
        </authorList>
    </citation>
    <scope>IDENTIFICATION</scope>
</reference>
<dbReference type="Gene3D" id="3.40.5.10">
    <property type="entry name" value="Ribosomal protein L9, N-terminal domain"/>
    <property type="match status" value="1"/>
</dbReference>
<protein>
    <recommendedName>
        <fullName evidence="4">Large ribosomal subunit protein bL9m</fullName>
    </recommendedName>
    <alternativeName>
        <fullName evidence="5">39S ribosomal protein L9, mitochondrial</fullName>
    </alternativeName>
</protein>
<evidence type="ECO:0000256" key="1">
    <source>
        <dbReference type="ARBA" id="ARBA00010605"/>
    </source>
</evidence>
<evidence type="ECO:0000256" key="3">
    <source>
        <dbReference type="ARBA" id="ARBA00023274"/>
    </source>
</evidence>
<dbReference type="GO" id="GO:1990904">
    <property type="term" value="C:ribonucleoprotein complex"/>
    <property type="evidence" value="ECO:0007669"/>
    <property type="project" value="UniProtKB-KW"/>
</dbReference>
<dbReference type="GO" id="GO:0005840">
    <property type="term" value="C:ribosome"/>
    <property type="evidence" value="ECO:0007669"/>
    <property type="project" value="UniProtKB-KW"/>
</dbReference>
<dbReference type="PANTHER" id="PTHR21368">
    <property type="entry name" value="50S RIBOSOMAL PROTEIN L9"/>
    <property type="match status" value="1"/>
</dbReference>
<dbReference type="InterPro" id="IPR020070">
    <property type="entry name" value="Ribosomal_bL9_N"/>
</dbReference>
<dbReference type="InterPro" id="IPR000244">
    <property type="entry name" value="Ribosomal_bL9"/>
</dbReference>
<keyword evidence="3" id="KW-0687">Ribonucleoprotein</keyword>
<gene>
    <name evidence="8" type="primary">LOC105361115</name>
</gene>
<organism evidence="7 8">
    <name type="scientific">Ceratosolen solmsi marchali</name>
    <dbReference type="NCBI Taxonomy" id="326594"/>
    <lineage>
        <taxon>Eukaryota</taxon>
        <taxon>Metazoa</taxon>
        <taxon>Ecdysozoa</taxon>
        <taxon>Arthropoda</taxon>
        <taxon>Hexapoda</taxon>
        <taxon>Insecta</taxon>
        <taxon>Pterygota</taxon>
        <taxon>Neoptera</taxon>
        <taxon>Endopterygota</taxon>
        <taxon>Hymenoptera</taxon>
        <taxon>Apocrita</taxon>
        <taxon>Proctotrupomorpha</taxon>
        <taxon>Chalcidoidea</taxon>
        <taxon>Agaonidae</taxon>
        <taxon>Agaoninae</taxon>
        <taxon>Ceratosolen</taxon>
    </lineage>
</organism>
<dbReference type="RefSeq" id="XP_011496523.1">
    <property type="nucleotide sequence ID" value="XM_011498221.1"/>
</dbReference>
<sequence length="251" mass="29698">MAAQIQGSQHSQRILKRKYPVRLFKKDDTHFELRRKNFYYDLIEDTDLRKKPNIDLILTKDIESYGKKGDKISLKRLKAYNDFLLPGLAVYATPENIQKYMSIVISTEHQHSSKYAIELLKVLEKCCLIVNMNIDNHWKLEKWHIKVNFRTCGIYVTEKSITMPKKDIIGPNLQNEGKEFYIKVTINETEEVKVRCRLHHVTTVPEHQLPEISEFWKISNGALFPEDEKVLNALPRPKWEDYNIEKQMYNC</sequence>
<dbReference type="GO" id="GO:0006412">
    <property type="term" value="P:translation"/>
    <property type="evidence" value="ECO:0007669"/>
    <property type="project" value="InterPro"/>
</dbReference>
<evidence type="ECO:0000313" key="7">
    <source>
        <dbReference type="Proteomes" id="UP000695007"/>
    </source>
</evidence>
<name>A0AAJ6YED9_9HYME</name>
<dbReference type="InterPro" id="IPR036935">
    <property type="entry name" value="Ribosomal_bL9_N_sf"/>
</dbReference>
<comment type="similarity">
    <text evidence="1">Belongs to the bacterial ribosomal protein bL9 family.</text>
</comment>
<evidence type="ECO:0000256" key="4">
    <source>
        <dbReference type="ARBA" id="ARBA00035194"/>
    </source>
</evidence>